<dbReference type="InterPro" id="IPR050268">
    <property type="entry name" value="NADH-dep_flavin_reductase"/>
</dbReference>
<reference evidence="4" key="1">
    <citation type="journal article" date="2019" name="Int. J. Syst. Evol. Microbiol.">
        <title>The Global Catalogue of Microorganisms (GCM) 10K type strain sequencing project: providing services to taxonomists for standard genome sequencing and annotation.</title>
        <authorList>
            <consortium name="The Broad Institute Genomics Platform"/>
            <consortium name="The Broad Institute Genome Sequencing Center for Infectious Disease"/>
            <person name="Wu L."/>
            <person name="Ma J."/>
        </authorList>
    </citation>
    <scope>NUCLEOTIDE SEQUENCE [LARGE SCALE GENOMIC DNA]</scope>
    <source>
        <strain evidence="4">KCTC 42087</strain>
    </source>
</reference>
<protein>
    <submittedName>
        <fullName evidence="3">Flavin reductase family protein</fullName>
        <ecNumber evidence="3">1.-.-.-</ecNumber>
    </submittedName>
</protein>
<organism evidence="3 4">
    <name type="scientific">Actinomadura rugatobispora</name>
    <dbReference type="NCBI Taxonomy" id="1994"/>
    <lineage>
        <taxon>Bacteria</taxon>
        <taxon>Bacillati</taxon>
        <taxon>Actinomycetota</taxon>
        <taxon>Actinomycetes</taxon>
        <taxon>Streptosporangiales</taxon>
        <taxon>Thermomonosporaceae</taxon>
        <taxon>Actinomadura</taxon>
    </lineage>
</organism>
<keyword evidence="4" id="KW-1185">Reference proteome</keyword>
<accession>A0ABW0ZWF3</accession>
<dbReference type="EMBL" id="JBHSON010000017">
    <property type="protein sequence ID" value="MFC5746833.1"/>
    <property type="molecule type" value="Genomic_DNA"/>
</dbReference>
<evidence type="ECO:0000313" key="3">
    <source>
        <dbReference type="EMBL" id="MFC5746833.1"/>
    </source>
</evidence>
<gene>
    <name evidence="3" type="ORF">ACFPZN_14500</name>
</gene>
<evidence type="ECO:0000259" key="2">
    <source>
        <dbReference type="SMART" id="SM00903"/>
    </source>
</evidence>
<name>A0ABW0ZWF3_9ACTN</name>
<dbReference type="Gene3D" id="2.30.110.10">
    <property type="entry name" value="Electron Transport, Fmn-binding Protein, Chain A"/>
    <property type="match status" value="1"/>
</dbReference>
<evidence type="ECO:0000313" key="4">
    <source>
        <dbReference type="Proteomes" id="UP001596074"/>
    </source>
</evidence>
<dbReference type="Proteomes" id="UP001596074">
    <property type="component" value="Unassembled WGS sequence"/>
</dbReference>
<dbReference type="InterPro" id="IPR002563">
    <property type="entry name" value="Flavin_Rdtase-like_dom"/>
</dbReference>
<evidence type="ECO:0000256" key="1">
    <source>
        <dbReference type="ARBA" id="ARBA00023002"/>
    </source>
</evidence>
<dbReference type="GO" id="GO:0016491">
    <property type="term" value="F:oxidoreductase activity"/>
    <property type="evidence" value="ECO:0007669"/>
    <property type="project" value="UniProtKB-KW"/>
</dbReference>
<keyword evidence="1 3" id="KW-0560">Oxidoreductase</keyword>
<dbReference type="SUPFAM" id="SSF50475">
    <property type="entry name" value="FMN-binding split barrel"/>
    <property type="match status" value="1"/>
</dbReference>
<feature type="domain" description="Flavin reductase like" evidence="2">
    <location>
        <begin position="1"/>
        <end position="142"/>
    </location>
</feature>
<dbReference type="RefSeq" id="WP_378282451.1">
    <property type="nucleotide sequence ID" value="NZ_JBHSON010000017.1"/>
</dbReference>
<dbReference type="InterPro" id="IPR012349">
    <property type="entry name" value="Split_barrel_FMN-bd"/>
</dbReference>
<sequence length="142" mass="15440">MVVLTVRDGRDDLGITVTSFMSVSLEPPMVLAGITSTSYLAEVLDRGDRWAATVLGTGQRALAGRFAIQGRPNARILLASEPHHRGPLSDALIVEGGLAALECETRQRVQAGDHTLFVAEVRSADYVDRGKDPLIRVNRRYV</sequence>
<comment type="caution">
    <text evidence="3">The sequence shown here is derived from an EMBL/GenBank/DDBJ whole genome shotgun (WGS) entry which is preliminary data.</text>
</comment>
<dbReference type="PANTHER" id="PTHR30466:SF1">
    <property type="entry name" value="FMN REDUCTASE (NADH) RUTF"/>
    <property type="match status" value="1"/>
</dbReference>
<dbReference type="EC" id="1.-.-.-" evidence="3"/>
<dbReference type="SMART" id="SM00903">
    <property type="entry name" value="Flavin_Reduct"/>
    <property type="match status" value="1"/>
</dbReference>
<dbReference type="PANTHER" id="PTHR30466">
    <property type="entry name" value="FLAVIN REDUCTASE"/>
    <property type="match status" value="1"/>
</dbReference>
<dbReference type="Pfam" id="PF01613">
    <property type="entry name" value="Flavin_Reduct"/>
    <property type="match status" value="1"/>
</dbReference>
<proteinExistence type="predicted"/>